<evidence type="ECO:0000256" key="1">
    <source>
        <dbReference type="SAM" id="Phobius"/>
    </source>
</evidence>
<evidence type="ECO:0000259" key="2">
    <source>
        <dbReference type="Pfam" id="PF07245"/>
    </source>
</evidence>
<dbReference type="InterPro" id="IPR040676">
    <property type="entry name" value="DUF5641"/>
</dbReference>
<keyword evidence="1" id="KW-1133">Transmembrane helix</keyword>
<evidence type="ECO:0000313" key="5">
    <source>
        <dbReference type="WBParaSite" id="PDA_v2.g26128.t1"/>
    </source>
</evidence>
<feature type="transmembrane region" description="Helical" evidence="1">
    <location>
        <begin position="473"/>
        <end position="494"/>
    </location>
</feature>
<feature type="transmembrane region" description="Helical" evidence="1">
    <location>
        <begin position="409"/>
        <end position="430"/>
    </location>
</feature>
<reference evidence="5" key="1">
    <citation type="submission" date="2022-11" db="UniProtKB">
        <authorList>
            <consortium name="WormBaseParasite"/>
        </authorList>
    </citation>
    <scope>IDENTIFICATION</scope>
</reference>
<dbReference type="InterPro" id="IPR009878">
    <property type="entry name" value="Phlebovirus_G2_fusion"/>
</dbReference>
<sequence length="807" mass="90514">MNKLHPKPWSAVFRRPEGNELVIVEDDDIPKSDWKIAKIVETHLSDDGECRSATVKTANGRELKRSVKHLYPLELSTSLLIVCLISCFIPFAAASKCPKDITEYETVYHENCLKNGYVVMKDKMNKYCWKKLECENDSHIIRSATHAHDDRAYCGDPCKCPDWATTCSFYLNPYFLNSTAINPSTRQLIEHNQPSYCSLNPSPRCSPDKSEKLFYQIELFDGSLHYVNTLTFLSVQVHENSIKCFGEGAFTGTPDYCLHHECHENGTKFCTIQNHEVLMWIGGGGSVEVKAYGLIKVFVYDYPKAQPIKKMKTTCSNGTLKIEYLNVHDRIQIKIRNDQALFLVNETLFLYELPEVYAIKTQKVEVGRINLGNIIDSESVTCEAINICERIKCSFCLISLLNPQCTSEITLIVFSCIVGFVFGILTYPVGQCCRRRYLRKRAPNYPESKSAVIDIEDEPNPDPTGFSFSRDAIVMPLIHHAPAVMCLIGLLMLLQPVQGATKVQVFSAESISCDTTSSGWKSCHFDETTIITMMVNDVAELLLKDDVGRPQQTIRIEVEPVAVCKRFSKGFTRIVKIDVASIKRCPGMGSCVGNYCETLPVTANVTELAVAHQFPGNSFCSEACGGWGCGCPSFDAACLFYKIYAIPITEEPTRTSKECEKNTKTRQIEGVTRENQRFWQKGESITVNRLKIGVKIISTPITSISSLKFVTDGKRIAMLDDISQAAMGLVYCPTKSDAVNLNCTVAMDICSCQPGEKRMNCACRENSMIANLLEHRALPQEKLNVLIVEEDGVLYYPLMESTVEIQY</sequence>
<dbReference type="Pfam" id="PF18701">
    <property type="entry name" value="DUF5641"/>
    <property type="match status" value="1"/>
</dbReference>
<dbReference type="WBParaSite" id="PDA_v2.g26128.t1">
    <property type="protein sequence ID" value="PDA_v2.g26128.t1"/>
    <property type="gene ID" value="PDA_v2.g26128"/>
</dbReference>
<feature type="domain" description="DUF5641" evidence="3">
    <location>
        <begin position="9"/>
        <end position="73"/>
    </location>
</feature>
<proteinExistence type="predicted"/>
<evidence type="ECO:0000259" key="3">
    <source>
        <dbReference type="Pfam" id="PF18701"/>
    </source>
</evidence>
<evidence type="ECO:0000313" key="4">
    <source>
        <dbReference type="Proteomes" id="UP000887578"/>
    </source>
</evidence>
<keyword evidence="1" id="KW-0472">Membrane</keyword>
<name>A0A914QFV6_9BILA</name>
<keyword evidence="1" id="KW-0812">Transmembrane</keyword>
<dbReference type="AlphaFoldDB" id="A0A914QFV6"/>
<protein>
    <submittedName>
        <fullName evidence="5">Phlebovirus glycoprotein G2 fusion domain-containing protein</fullName>
    </submittedName>
</protein>
<keyword evidence="4" id="KW-1185">Reference proteome</keyword>
<accession>A0A914QFV6</accession>
<feature type="domain" description="Phlebovirus glycoprotein G2 fusion" evidence="2">
    <location>
        <begin position="502"/>
        <end position="801"/>
    </location>
</feature>
<dbReference type="Pfam" id="PF07245">
    <property type="entry name" value="Phlebovirus_G2"/>
    <property type="match status" value="1"/>
</dbReference>
<organism evidence="4 5">
    <name type="scientific">Panagrolaimus davidi</name>
    <dbReference type="NCBI Taxonomy" id="227884"/>
    <lineage>
        <taxon>Eukaryota</taxon>
        <taxon>Metazoa</taxon>
        <taxon>Ecdysozoa</taxon>
        <taxon>Nematoda</taxon>
        <taxon>Chromadorea</taxon>
        <taxon>Rhabditida</taxon>
        <taxon>Tylenchina</taxon>
        <taxon>Panagrolaimomorpha</taxon>
        <taxon>Panagrolaimoidea</taxon>
        <taxon>Panagrolaimidae</taxon>
        <taxon>Panagrolaimus</taxon>
    </lineage>
</organism>
<dbReference type="Proteomes" id="UP000887578">
    <property type="component" value="Unplaced"/>
</dbReference>